<sequence length="548" mass="58127">MPQNNVPVLIVGAGTVGLATAAALAWQGVSALLVERHGSTSVHPRATGVQPWVKEFFRELGLADQLAAASADLAPSHGKVHVTTLAGTDLATARRIPTPPVDVAEATRRVSPTDIGPCAQDQIDRVLLEAATAGGARVSFGTRLVSFTQDETCVTAQLSDVRTGESRTVRAGYLVGADGSGSAVRSLLGVGTNGRDKLGHPMLNILFEADLADLVRGNEFAFCEVRNPDSEGILLSIDNRSRWVYHVSFDAEKETTADYPVERCRRLVEAAIGVPGLPVRIVSVVCWQMSGRLADRMRVGRVFLAGDAAHTIPPIGAFGMSTGVADAQNLAWKLAMVLRGTASRSLLDSYQAERMPVARFTRDQALRRFEHLELHWTSSTEQRAEVRIADPLVTSLGVQYAEGAVIDARAEAPSWDDVERNLDGTPGTRVPHAWVWRSGERVSTLDVVAPGFVLLTGPEGGAWCAAAEAVSARRGVAVRGYRVGPGGDLDEPDGAVWAKTAGLAPDGAVLVRPDAFVAWRSPTAVDDPQATLAGVLDRLLDGGGRSPG</sequence>
<evidence type="ECO:0000256" key="1">
    <source>
        <dbReference type="ARBA" id="ARBA00001974"/>
    </source>
</evidence>
<protein>
    <submittedName>
        <fullName evidence="5">FAD-dependent oxidoreductase</fullName>
    </submittedName>
</protein>
<reference evidence="5" key="1">
    <citation type="submission" date="2021-01" db="EMBL/GenBank/DDBJ databases">
        <title>Whole genome shotgun sequence of Virgisporangium aurantiacum NBRC 16421.</title>
        <authorList>
            <person name="Komaki H."/>
            <person name="Tamura T."/>
        </authorList>
    </citation>
    <scope>NUCLEOTIDE SEQUENCE</scope>
    <source>
        <strain evidence="5">NBRC 16421</strain>
    </source>
</reference>
<feature type="domain" description="FAD-binding" evidence="4">
    <location>
        <begin position="6"/>
        <end position="360"/>
    </location>
</feature>
<dbReference type="Gene3D" id="3.30.9.10">
    <property type="entry name" value="D-Amino Acid Oxidase, subunit A, domain 2"/>
    <property type="match status" value="1"/>
</dbReference>
<dbReference type="Proteomes" id="UP000612585">
    <property type="component" value="Unassembled WGS sequence"/>
</dbReference>
<dbReference type="InterPro" id="IPR002938">
    <property type="entry name" value="FAD-bd"/>
</dbReference>
<dbReference type="RefSeq" id="WP_204004642.1">
    <property type="nucleotide sequence ID" value="NZ_BOPG01000053.1"/>
</dbReference>
<evidence type="ECO:0000259" key="4">
    <source>
        <dbReference type="Pfam" id="PF01494"/>
    </source>
</evidence>
<comment type="cofactor">
    <cofactor evidence="1">
        <name>FAD</name>
        <dbReference type="ChEBI" id="CHEBI:57692"/>
    </cofactor>
</comment>
<comment type="caution">
    <text evidence="5">The sequence shown here is derived from an EMBL/GenBank/DDBJ whole genome shotgun (WGS) entry which is preliminary data.</text>
</comment>
<dbReference type="Pfam" id="PF21274">
    <property type="entry name" value="Rng_hyd_C"/>
    <property type="match status" value="1"/>
</dbReference>
<proteinExistence type="predicted"/>
<evidence type="ECO:0000256" key="2">
    <source>
        <dbReference type="ARBA" id="ARBA00022630"/>
    </source>
</evidence>
<dbReference type="InterPro" id="IPR050641">
    <property type="entry name" value="RIFMO-like"/>
</dbReference>
<dbReference type="PRINTS" id="PR00420">
    <property type="entry name" value="RNGMNOXGNASE"/>
</dbReference>
<dbReference type="InterPro" id="IPR036188">
    <property type="entry name" value="FAD/NAD-bd_sf"/>
</dbReference>
<gene>
    <name evidence="5" type="ORF">Vau01_079160</name>
</gene>
<evidence type="ECO:0000313" key="6">
    <source>
        <dbReference type="Proteomes" id="UP000612585"/>
    </source>
</evidence>
<dbReference type="PANTHER" id="PTHR43004">
    <property type="entry name" value="TRK SYSTEM POTASSIUM UPTAKE PROTEIN"/>
    <property type="match status" value="1"/>
</dbReference>
<dbReference type="AlphaFoldDB" id="A0A8J4E313"/>
<organism evidence="5 6">
    <name type="scientific">Virgisporangium aurantiacum</name>
    <dbReference type="NCBI Taxonomy" id="175570"/>
    <lineage>
        <taxon>Bacteria</taxon>
        <taxon>Bacillati</taxon>
        <taxon>Actinomycetota</taxon>
        <taxon>Actinomycetes</taxon>
        <taxon>Micromonosporales</taxon>
        <taxon>Micromonosporaceae</taxon>
        <taxon>Virgisporangium</taxon>
    </lineage>
</organism>
<dbReference type="SUPFAM" id="SSF51905">
    <property type="entry name" value="FAD/NAD(P)-binding domain"/>
    <property type="match status" value="1"/>
</dbReference>
<keyword evidence="2" id="KW-0285">Flavoprotein</keyword>
<dbReference type="Gene3D" id="3.50.50.60">
    <property type="entry name" value="FAD/NAD(P)-binding domain"/>
    <property type="match status" value="1"/>
</dbReference>
<dbReference type="GO" id="GO:0071949">
    <property type="term" value="F:FAD binding"/>
    <property type="evidence" value="ECO:0007669"/>
    <property type="project" value="InterPro"/>
</dbReference>
<dbReference type="Pfam" id="PF01494">
    <property type="entry name" value="FAD_binding_3"/>
    <property type="match status" value="1"/>
</dbReference>
<keyword evidence="6" id="KW-1185">Reference proteome</keyword>
<dbReference type="PANTHER" id="PTHR43004:SF19">
    <property type="entry name" value="BINDING MONOOXYGENASE, PUTATIVE (JCVI)-RELATED"/>
    <property type="match status" value="1"/>
</dbReference>
<keyword evidence="3" id="KW-0274">FAD</keyword>
<accession>A0A8J4E313</accession>
<evidence type="ECO:0000313" key="5">
    <source>
        <dbReference type="EMBL" id="GIJ60400.1"/>
    </source>
</evidence>
<dbReference type="GO" id="GO:0016709">
    <property type="term" value="F:oxidoreductase activity, acting on paired donors, with incorporation or reduction of molecular oxygen, NAD(P)H as one donor, and incorporation of one atom of oxygen"/>
    <property type="evidence" value="ECO:0007669"/>
    <property type="project" value="UniProtKB-ARBA"/>
</dbReference>
<dbReference type="EMBL" id="BOPG01000053">
    <property type="protein sequence ID" value="GIJ60400.1"/>
    <property type="molecule type" value="Genomic_DNA"/>
</dbReference>
<dbReference type="Gene3D" id="3.40.30.120">
    <property type="match status" value="1"/>
</dbReference>
<name>A0A8J4E313_9ACTN</name>
<evidence type="ECO:0000256" key="3">
    <source>
        <dbReference type="ARBA" id="ARBA00022827"/>
    </source>
</evidence>